<accession>A0A0G4EME2</accession>
<protein>
    <submittedName>
        <fullName evidence="1">Uncharacterized protein</fullName>
    </submittedName>
</protein>
<name>A0A0G4EME2_VITBC</name>
<evidence type="ECO:0000313" key="1">
    <source>
        <dbReference type="EMBL" id="CEL98165.1"/>
    </source>
</evidence>
<dbReference type="AlphaFoldDB" id="A0A0G4EME2"/>
<gene>
    <name evidence="1" type="ORF">Vbra_5144</name>
</gene>
<reference evidence="1 2" key="1">
    <citation type="submission" date="2014-11" db="EMBL/GenBank/DDBJ databases">
        <authorList>
            <person name="Zhu J."/>
            <person name="Qi W."/>
            <person name="Song R."/>
        </authorList>
    </citation>
    <scope>NUCLEOTIDE SEQUENCE [LARGE SCALE GENOMIC DNA]</scope>
</reference>
<dbReference type="EMBL" id="CDMY01000264">
    <property type="protein sequence ID" value="CEL98165.1"/>
    <property type="molecule type" value="Genomic_DNA"/>
</dbReference>
<sequence length="87" mass="9443">MSGTSGRAKSGSEQEEHGRVCEAALKSLKAVQEREARRLFVTFCMPVAVLGCAADPPLSPTTIAIILVSIITEFRLNIRLTDALRRS</sequence>
<dbReference type="VEuPathDB" id="CryptoDB:Vbra_5144"/>
<keyword evidence="2" id="KW-1185">Reference proteome</keyword>
<dbReference type="Proteomes" id="UP000041254">
    <property type="component" value="Unassembled WGS sequence"/>
</dbReference>
<proteinExistence type="predicted"/>
<organism evidence="1 2">
    <name type="scientific">Vitrella brassicaformis (strain CCMP3155)</name>
    <dbReference type="NCBI Taxonomy" id="1169540"/>
    <lineage>
        <taxon>Eukaryota</taxon>
        <taxon>Sar</taxon>
        <taxon>Alveolata</taxon>
        <taxon>Colpodellida</taxon>
        <taxon>Vitrellaceae</taxon>
        <taxon>Vitrella</taxon>
    </lineage>
</organism>
<dbReference type="InParanoid" id="A0A0G4EME2"/>
<evidence type="ECO:0000313" key="2">
    <source>
        <dbReference type="Proteomes" id="UP000041254"/>
    </source>
</evidence>